<dbReference type="InterPro" id="IPR014260">
    <property type="entry name" value="Sulphite_reductase_B"/>
</dbReference>
<dbReference type="GO" id="GO:0006221">
    <property type="term" value="P:pyrimidine nucleotide biosynthetic process"/>
    <property type="evidence" value="ECO:0007669"/>
    <property type="project" value="InterPro"/>
</dbReference>
<dbReference type="InterPro" id="IPR039261">
    <property type="entry name" value="FNR_nucleotide-bd"/>
</dbReference>
<dbReference type="InterPro" id="IPR017927">
    <property type="entry name" value="FAD-bd_FR_type"/>
</dbReference>
<feature type="domain" description="FAD-binding FR-type" evidence="2">
    <location>
        <begin position="5"/>
        <end position="96"/>
    </location>
</feature>
<name>A0A9D1W357_9FIRM</name>
<dbReference type="GO" id="GO:0046872">
    <property type="term" value="F:metal ion binding"/>
    <property type="evidence" value="ECO:0007669"/>
    <property type="project" value="UniProtKB-KW"/>
</dbReference>
<evidence type="ECO:0000259" key="2">
    <source>
        <dbReference type="PROSITE" id="PS51384"/>
    </source>
</evidence>
<sequence length="263" mass="29720">MNNIVKPVACKILDVKKESLHEWTFKVATDIKPSHGQFLQLSIPKIGEAPISVSGYGDGWMDFTIRSVGKVTDEIFQKQPGDTLFLRGAYGHGWPVEKFQGKHMVVITGGTGLAPVKSMLNMFYDNPDYVKSVTLICGFKNEEGIIFKNDLERWKEKFTTIYTLDRDHKDGWNTGFVTEFVSKVPFDQFGGEYEVVIVGPPPMMKFTALEAEKCGVKDENIWVSFERRMSCAVGKCGHCRIDEVYVCLDGPVFNYTQAKYLVD</sequence>
<protein>
    <submittedName>
        <fullName evidence="3">Anaerobic sulfite reductase subunit AsrB</fullName>
    </submittedName>
</protein>
<dbReference type="Gene3D" id="2.40.30.10">
    <property type="entry name" value="Translation factors"/>
    <property type="match status" value="1"/>
</dbReference>
<dbReference type="InterPro" id="IPR012165">
    <property type="entry name" value="Cyt_c3_hydrogenase_gsu"/>
</dbReference>
<dbReference type="InterPro" id="IPR017938">
    <property type="entry name" value="Riboflavin_synthase-like_b-brl"/>
</dbReference>
<dbReference type="PANTHER" id="PTHR43513:SF1">
    <property type="entry name" value="ANAEROBIC SULFITE REDUCTASE SUBUNIT B"/>
    <property type="match status" value="1"/>
</dbReference>
<dbReference type="Pfam" id="PF00175">
    <property type="entry name" value="NAD_binding_1"/>
    <property type="match status" value="1"/>
</dbReference>
<dbReference type="SUPFAM" id="SSF52343">
    <property type="entry name" value="Ferredoxin reductase-like, C-terminal NADP-linked domain"/>
    <property type="match status" value="1"/>
</dbReference>
<feature type="binding site" evidence="1">
    <location>
        <position position="231"/>
    </location>
    <ligand>
        <name>[2Fe-2S] cluster</name>
        <dbReference type="ChEBI" id="CHEBI:190135"/>
    </ligand>
</feature>
<dbReference type="PROSITE" id="PS51384">
    <property type="entry name" value="FAD_FR"/>
    <property type="match status" value="1"/>
</dbReference>
<dbReference type="InterPro" id="IPR050353">
    <property type="entry name" value="PyrK_electron_transfer"/>
</dbReference>
<feature type="binding site" evidence="1">
    <location>
        <position position="236"/>
    </location>
    <ligand>
        <name>[2Fe-2S] cluster</name>
        <dbReference type="ChEBI" id="CHEBI:190135"/>
    </ligand>
</feature>
<evidence type="ECO:0000313" key="4">
    <source>
        <dbReference type="Proteomes" id="UP000886780"/>
    </source>
</evidence>
<evidence type="ECO:0000313" key="3">
    <source>
        <dbReference type="EMBL" id="HIX51785.1"/>
    </source>
</evidence>
<evidence type="ECO:0000256" key="1">
    <source>
        <dbReference type="PIRSR" id="PIRSR006816-2"/>
    </source>
</evidence>
<feature type="binding site" evidence="1">
    <location>
        <position position="239"/>
    </location>
    <ligand>
        <name>[2Fe-2S] cluster</name>
        <dbReference type="ChEBI" id="CHEBI:190135"/>
    </ligand>
</feature>
<keyword evidence="1" id="KW-0408">Iron</keyword>
<dbReference type="Gene3D" id="3.40.50.80">
    <property type="entry name" value="Nucleotide-binding domain of ferredoxin-NADP reductase (FNR) module"/>
    <property type="match status" value="1"/>
</dbReference>
<dbReference type="AlphaFoldDB" id="A0A9D1W357"/>
<proteinExistence type="predicted"/>
<comment type="cofactor">
    <cofactor evidence="1">
        <name>[2Fe-2S] cluster</name>
        <dbReference type="ChEBI" id="CHEBI:190135"/>
    </cofactor>
    <text evidence="1">Binds 1 [2Fe-2S] cluster per subunit.</text>
</comment>
<dbReference type="GO" id="GO:0051537">
    <property type="term" value="F:2 iron, 2 sulfur cluster binding"/>
    <property type="evidence" value="ECO:0007669"/>
    <property type="project" value="UniProtKB-KW"/>
</dbReference>
<dbReference type="GO" id="GO:0050660">
    <property type="term" value="F:flavin adenine dinucleotide binding"/>
    <property type="evidence" value="ECO:0007669"/>
    <property type="project" value="InterPro"/>
</dbReference>
<keyword evidence="1" id="KW-0479">Metal-binding</keyword>
<dbReference type="EMBL" id="DXEU01000056">
    <property type="protein sequence ID" value="HIX51785.1"/>
    <property type="molecule type" value="Genomic_DNA"/>
</dbReference>
<dbReference type="InterPro" id="IPR001433">
    <property type="entry name" value="OxRdtase_FAD/NAD-bd"/>
</dbReference>
<comment type="caution">
    <text evidence="3">The sequence shown here is derived from an EMBL/GenBank/DDBJ whole genome shotgun (WGS) entry which is preliminary data.</text>
</comment>
<dbReference type="PRINTS" id="PR00410">
    <property type="entry name" value="PHEHYDRXLASE"/>
</dbReference>
<reference evidence="3" key="1">
    <citation type="journal article" date="2021" name="PeerJ">
        <title>Extensive microbial diversity within the chicken gut microbiome revealed by metagenomics and culture.</title>
        <authorList>
            <person name="Gilroy R."/>
            <person name="Ravi A."/>
            <person name="Getino M."/>
            <person name="Pursley I."/>
            <person name="Horton D.L."/>
            <person name="Alikhan N.F."/>
            <person name="Baker D."/>
            <person name="Gharbi K."/>
            <person name="Hall N."/>
            <person name="Watson M."/>
            <person name="Adriaenssens E.M."/>
            <person name="Foster-Nyarko E."/>
            <person name="Jarju S."/>
            <person name="Secka A."/>
            <person name="Antonio M."/>
            <person name="Oren A."/>
            <person name="Chaudhuri R.R."/>
            <person name="La Ragione R."/>
            <person name="Hildebrand F."/>
            <person name="Pallen M.J."/>
        </authorList>
    </citation>
    <scope>NUCLEOTIDE SEQUENCE</scope>
    <source>
        <strain evidence="3">ChiGjej4B4-12881</strain>
    </source>
</reference>
<dbReference type="Pfam" id="PF10418">
    <property type="entry name" value="DHODB_Fe-S_bind"/>
    <property type="match status" value="1"/>
</dbReference>
<dbReference type="PIRSF" id="PIRSF006816">
    <property type="entry name" value="Cyc3_hyd_g"/>
    <property type="match status" value="1"/>
</dbReference>
<organism evidence="3 4">
    <name type="scientific">Candidatus Lachnoclostridium stercoripullorum</name>
    <dbReference type="NCBI Taxonomy" id="2838635"/>
    <lineage>
        <taxon>Bacteria</taxon>
        <taxon>Bacillati</taxon>
        <taxon>Bacillota</taxon>
        <taxon>Clostridia</taxon>
        <taxon>Lachnospirales</taxon>
        <taxon>Lachnospiraceae</taxon>
    </lineage>
</organism>
<dbReference type="NCBIfam" id="TIGR02911">
    <property type="entry name" value="sulfite_red_B"/>
    <property type="match status" value="1"/>
</dbReference>
<keyword evidence="1" id="KW-0411">Iron-sulfur</keyword>
<accession>A0A9D1W357</accession>
<dbReference type="InterPro" id="IPR019480">
    <property type="entry name" value="Dihydroorotate_DH_Fe-S-bd"/>
</dbReference>
<dbReference type="CDD" id="cd06221">
    <property type="entry name" value="sulfite_reductase_like"/>
    <property type="match status" value="1"/>
</dbReference>
<dbReference type="PANTHER" id="PTHR43513">
    <property type="entry name" value="DIHYDROOROTATE DEHYDROGENASE B (NAD(+)), ELECTRON TRANSFER SUBUNIT"/>
    <property type="match status" value="1"/>
</dbReference>
<dbReference type="Proteomes" id="UP000886780">
    <property type="component" value="Unassembled WGS sequence"/>
</dbReference>
<dbReference type="SUPFAM" id="SSF63380">
    <property type="entry name" value="Riboflavin synthase domain-like"/>
    <property type="match status" value="1"/>
</dbReference>
<gene>
    <name evidence="3" type="primary">asrB</name>
    <name evidence="3" type="ORF">IAA28_03135</name>
</gene>
<reference evidence="3" key="2">
    <citation type="submission" date="2021-04" db="EMBL/GenBank/DDBJ databases">
        <authorList>
            <person name="Gilroy R."/>
        </authorList>
    </citation>
    <scope>NUCLEOTIDE SEQUENCE</scope>
    <source>
        <strain evidence="3">ChiGjej4B4-12881</strain>
    </source>
</reference>
<dbReference type="GO" id="GO:0016491">
    <property type="term" value="F:oxidoreductase activity"/>
    <property type="evidence" value="ECO:0007669"/>
    <property type="project" value="InterPro"/>
</dbReference>
<feature type="binding site" evidence="1">
    <location>
        <position position="247"/>
    </location>
    <ligand>
        <name>[2Fe-2S] cluster</name>
        <dbReference type="ChEBI" id="CHEBI:190135"/>
    </ligand>
</feature>
<keyword evidence="1" id="KW-0001">2Fe-2S</keyword>